<feature type="transmembrane region" description="Helical" evidence="1">
    <location>
        <begin position="20"/>
        <end position="39"/>
    </location>
</feature>
<sequence length="145" mass="15073">MKRRAKGRKSGPWRDRRGVAALEFALSGIPVLILLLATIEFGRLIADQYALSIGVERAARYAVVHGSQSAAPASTADIIAQFYAAAAPFLAAGSSGPVISVAFSPSNAPGSQVSIAALYDFIPVSTLEAIPAITLSAAARYTIQN</sequence>
<protein>
    <submittedName>
        <fullName evidence="3">Pilus assembly protein</fullName>
    </submittedName>
</protein>
<keyword evidence="1" id="KW-1133">Transmembrane helix</keyword>
<feature type="domain" description="TadE-like" evidence="2">
    <location>
        <begin position="18"/>
        <end position="60"/>
    </location>
</feature>
<dbReference type="Pfam" id="PF07811">
    <property type="entry name" value="TadE"/>
    <property type="match status" value="1"/>
</dbReference>
<keyword evidence="1" id="KW-0812">Transmembrane</keyword>
<evidence type="ECO:0000259" key="2">
    <source>
        <dbReference type="Pfam" id="PF07811"/>
    </source>
</evidence>
<comment type="caution">
    <text evidence="3">The sequence shown here is derived from an EMBL/GenBank/DDBJ whole genome shotgun (WGS) entry which is preliminary data.</text>
</comment>
<dbReference type="AlphaFoldDB" id="A0A8J4HCD0"/>
<evidence type="ECO:0000256" key="1">
    <source>
        <dbReference type="SAM" id="Phobius"/>
    </source>
</evidence>
<gene>
    <name evidence="3" type="ORF">ENY07_11295</name>
</gene>
<keyword evidence="1" id="KW-0472">Membrane</keyword>
<evidence type="ECO:0000313" key="3">
    <source>
        <dbReference type="EMBL" id="HGC43787.1"/>
    </source>
</evidence>
<reference evidence="3" key="1">
    <citation type="journal article" date="2020" name="mSystems">
        <title>Genome- and Community-Level Interaction Insights into Carbon Utilization and Element Cycling Functions of Hydrothermarchaeota in Hydrothermal Sediment.</title>
        <authorList>
            <person name="Zhou Z."/>
            <person name="Liu Y."/>
            <person name="Xu W."/>
            <person name="Pan J."/>
            <person name="Luo Z.H."/>
            <person name="Li M."/>
        </authorList>
    </citation>
    <scope>NUCLEOTIDE SEQUENCE</scope>
    <source>
        <strain evidence="3">SpSt-997</strain>
    </source>
</reference>
<accession>A0A8J4HCD0</accession>
<organism evidence="3">
    <name type="scientific">Acidicaldus sp</name>
    <dbReference type="NCBI Taxonomy" id="1872105"/>
    <lineage>
        <taxon>Bacteria</taxon>
        <taxon>Pseudomonadati</taxon>
        <taxon>Pseudomonadota</taxon>
        <taxon>Alphaproteobacteria</taxon>
        <taxon>Acetobacterales</taxon>
        <taxon>Acetobacteraceae</taxon>
        <taxon>Acidicaldus</taxon>
    </lineage>
</organism>
<proteinExistence type="predicted"/>
<name>A0A8J4HCD0_9PROT</name>
<dbReference type="EMBL" id="DTQM01000215">
    <property type="protein sequence ID" value="HGC43787.1"/>
    <property type="molecule type" value="Genomic_DNA"/>
</dbReference>
<dbReference type="InterPro" id="IPR012495">
    <property type="entry name" value="TadE-like_dom"/>
</dbReference>